<accession>A0A0G4I0W9</accession>
<organism evidence="1">
    <name type="scientific">Chromera velia CCMP2878</name>
    <dbReference type="NCBI Taxonomy" id="1169474"/>
    <lineage>
        <taxon>Eukaryota</taxon>
        <taxon>Sar</taxon>
        <taxon>Alveolata</taxon>
        <taxon>Colpodellida</taxon>
        <taxon>Chromeraceae</taxon>
        <taxon>Chromera</taxon>
    </lineage>
</organism>
<sequence>MTSKAVGALLSKFSQVIRRDFPPTAPFALWEGWASRLAEKDPSRLRGFLELRESNKELAELMNKYQIGATRDDAQKMQRVARSVGLELTQKRPPPE</sequence>
<dbReference type="VEuPathDB" id="CryptoDB:Cvel_34522"/>
<gene>
    <name evidence="1" type="ORF">Cvel_34522</name>
</gene>
<proteinExistence type="predicted"/>
<protein>
    <submittedName>
        <fullName evidence="1">Uncharacterized protein</fullName>
    </submittedName>
</protein>
<reference evidence="1" key="1">
    <citation type="submission" date="2014-11" db="EMBL/GenBank/DDBJ databases">
        <authorList>
            <person name="Otto D Thomas"/>
            <person name="Naeem Raeece"/>
        </authorList>
    </citation>
    <scope>NUCLEOTIDE SEQUENCE</scope>
</reference>
<name>A0A0G4I0W9_9ALVE</name>
<evidence type="ECO:0000313" key="1">
    <source>
        <dbReference type="EMBL" id="CEM50486.1"/>
    </source>
</evidence>
<dbReference type="EMBL" id="CDMZ01004678">
    <property type="protein sequence ID" value="CEM50486.1"/>
    <property type="molecule type" value="Genomic_DNA"/>
</dbReference>
<dbReference type="AlphaFoldDB" id="A0A0G4I0W9"/>